<protein>
    <submittedName>
        <fullName evidence="2">Uncharacterized protein</fullName>
    </submittedName>
</protein>
<feature type="region of interest" description="Disordered" evidence="1">
    <location>
        <begin position="1"/>
        <end position="43"/>
    </location>
</feature>
<dbReference type="AlphaFoldDB" id="A0A518CHC5"/>
<dbReference type="KEGG" id="plon:Pla110_03300"/>
<proteinExistence type="predicted"/>
<reference evidence="2 3" key="1">
    <citation type="submission" date="2019-02" db="EMBL/GenBank/DDBJ databases">
        <title>Deep-cultivation of Planctomycetes and their phenomic and genomic characterization uncovers novel biology.</title>
        <authorList>
            <person name="Wiegand S."/>
            <person name="Jogler M."/>
            <person name="Boedeker C."/>
            <person name="Pinto D."/>
            <person name="Vollmers J."/>
            <person name="Rivas-Marin E."/>
            <person name="Kohn T."/>
            <person name="Peeters S.H."/>
            <person name="Heuer A."/>
            <person name="Rast P."/>
            <person name="Oberbeckmann S."/>
            <person name="Bunk B."/>
            <person name="Jeske O."/>
            <person name="Meyerdierks A."/>
            <person name="Storesund J.E."/>
            <person name="Kallscheuer N."/>
            <person name="Luecker S."/>
            <person name="Lage O.M."/>
            <person name="Pohl T."/>
            <person name="Merkel B.J."/>
            <person name="Hornburger P."/>
            <person name="Mueller R.-W."/>
            <person name="Bruemmer F."/>
            <person name="Labrenz M."/>
            <person name="Spormann A.M."/>
            <person name="Op den Camp H."/>
            <person name="Overmann J."/>
            <person name="Amann R."/>
            <person name="Jetten M.S.M."/>
            <person name="Mascher T."/>
            <person name="Medema M.H."/>
            <person name="Devos D.P."/>
            <person name="Kaster A.-K."/>
            <person name="Ovreas L."/>
            <person name="Rohde M."/>
            <person name="Galperin M.Y."/>
            <person name="Jogler C."/>
        </authorList>
    </citation>
    <scope>NUCLEOTIDE SEQUENCE [LARGE SCALE GENOMIC DNA]</scope>
    <source>
        <strain evidence="2 3">Pla110</strain>
    </source>
</reference>
<evidence type="ECO:0000256" key="1">
    <source>
        <dbReference type="SAM" id="MobiDB-lite"/>
    </source>
</evidence>
<sequence>MALTSCVQREQSSSSARQEQLRKQEDERPVHRYNPTNPIPSYPSLTLRVTVVTTVRSRPPVSGEQCL</sequence>
<accession>A0A518CHC5</accession>
<name>A0A518CHC5_9PLAN</name>
<dbReference type="EMBL" id="CP036281">
    <property type="protein sequence ID" value="QDU78626.1"/>
    <property type="molecule type" value="Genomic_DNA"/>
</dbReference>
<feature type="compositionally biased region" description="Low complexity" evidence="1">
    <location>
        <begin position="8"/>
        <end position="18"/>
    </location>
</feature>
<evidence type="ECO:0000313" key="3">
    <source>
        <dbReference type="Proteomes" id="UP000317178"/>
    </source>
</evidence>
<organism evidence="2 3">
    <name type="scientific">Polystyrenella longa</name>
    <dbReference type="NCBI Taxonomy" id="2528007"/>
    <lineage>
        <taxon>Bacteria</taxon>
        <taxon>Pseudomonadati</taxon>
        <taxon>Planctomycetota</taxon>
        <taxon>Planctomycetia</taxon>
        <taxon>Planctomycetales</taxon>
        <taxon>Planctomycetaceae</taxon>
        <taxon>Polystyrenella</taxon>
    </lineage>
</organism>
<evidence type="ECO:0000313" key="2">
    <source>
        <dbReference type="EMBL" id="QDU78626.1"/>
    </source>
</evidence>
<gene>
    <name evidence="2" type="ORF">Pla110_03300</name>
</gene>
<keyword evidence="3" id="KW-1185">Reference proteome</keyword>
<dbReference type="Proteomes" id="UP000317178">
    <property type="component" value="Chromosome"/>
</dbReference>
<feature type="compositionally biased region" description="Basic and acidic residues" evidence="1">
    <location>
        <begin position="19"/>
        <end position="30"/>
    </location>
</feature>